<evidence type="ECO:0000313" key="3">
    <source>
        <dbReference type="Proteomes" id="UP000002748"/>
    </source>
</evidence>
<organism evidence="2 3">
    <name type="scientific">Trichosporon asahii var. asahii (strain ATCC 90039 / CBS 2479 / JCM 2466 / KCTC 7840 / NBRC 103889/ NCYC 2677 / UAMH 7654)</name>
    <name type="common">Yeast</name>
    <dbReference type="NCBI Taxonomy" id="1186058"/>
    <lineage>
        <taxon>Eukaryota</taxon>
        <taxon>Fungi</taxon>
        <taxon>Dikarya</taxon>
        <taxon>Basidiomycota</taxon>
        <taxon>Agaricomycotina</taxon>
        <taxon>Tremellomycetes</taxon>
        <taxon>Trichosporonales</taxon>
        <taxon>Trichosporonaceae</taxon>
        <taxon>Trichosporon</taxon>
    </lineage>
</organism>
<evidence type="ECO:0000256" key="1">
    <source>
        <dbReference type="SAM" id="SignalP"/>
    </source>
</evidence>
<dbReference type="RefSeq" id="XP_014183696.1">
    <property type="nucleotide sequence ID" value="XM_014328221.1"/>
</dbReference>
<evidence type="ECO:0000313" key="2">
    <source>
        <dbReference type="EMBL" id="EJT52677.1"/>
    </source>
</evidence>
<reference evidence="2 3" key="1">
    <citation type="journal article" date="2012" name="Eukaryot. Cell">
        <title>Draft genome sequence of CBS 2479, the standard type strain of Trichosporon asahii.</title>
        <authorList>
            <person name="Yang R.Y."/>
            <person name="Li H.T."/>
            <person name="Zhu H."/>
            <person name="Zhou G.P."/>
            <person name="Wang M."/>
            <person name="Wang L."/>
        </authorList>
    </citation>
    <scope>NUCLEOTIDE SEQUENCE [LARGE SCALE GENOMIC DNA]</scope>
    <source>
        <strain evidence="3">ATCC 90039 / CBS 2479 / JCM 2466 / KCTC 7840 / NCYC 2677 / UAMH 7654</strain>
    </source>
</reference>
<dbReference type="HOGENOM" id="CLU_1180930_0_0_1"/>
<name>J6FC37_TRIAS</name>
<accession>J6FC37</accession>
<feature type="chain" id="PRO_5003787570" evidence="1">
    <location>
        <begin position="18"/>
        <end position="235"/>
    </location>
</feature>
<dbReference type="EMBL" id="ALBS01000021">
    <property type="protein sequence ID" value="EJT52677.1"/>
    <property type="molecule type" value="Genomic_DNA"/>
</dbReference>
<dbReference type="AlphaFoldDB" id="J6FC37"/>
<gene>
    <name evidence="2" type="ORF">A1Q1_03131</name>
</gene>
<dbReference type="KEGG" id="tasa:A1Q1_03131"/>
<dbReference type="VEuPathDB" id="FungiDB:A1Q1_03131"/>
<dbReference type="GeneID" id="25986644"/>
<dbReference type="Proteomes" id="UP000002748">
    <property type="component" value="Unassembled WGS sequence"/>
</dbReference>
<sequence>MTLLPILTLALAGTATAGHSRRSAGKKLEKINGCAFADTSCASEIEWTSPCCRAGNCHYDRLESGVCVPVVPDASTFDSGNCWVAEVSPRQTGFGSLEPGPLFDDAATNAHADEMNSLTYIAPTREWDSWALKHVTVGATAQTNFENEVQRNYAARMAYHAANDSTSVHKKQGIKQYEGPEWVHVATFNLGDCSSIPRGSIMTGSMRVAVEKKEEGTDVLRSVGGLLSSLAKQYL</sequence>
<comment type="caution">
    <text evidence="2">The sequence shown here is derived from an EMBL/GenBank/DDBJ whole genome shotgun (WGS) entry which is preliminary data.</text>
</comment>
<proteinExistence type="predicted"/>
<protein>
    <submittedName>
        <fullName evidence="2">Uncharacterized protein</fullName>
    </submittedName>
</protein>
<keyword evidence="1" id="KW-0732">Signal</keyword>
<feature type="signal peptide" evidence="1">
    <location>
        <begin position="1"/>
        <end position="17"/>
    </location>
</feature>